<evidence type="ECO:0000313" key="1">
    <source>
        <dbReference type="EMBL" id="ESA24190.1"/>
    </source>
</evidence>
<dbReference type="GO" id="GO:0046930">
    <property type="term" value="C:pore complex"/>
    <property type="evidence" value="ECO:0007669"/>
    <property type="project" value="InterPro"/>
</dbReference>
<dbReference type="EMBL" id="KI274151">
    <property type="protein sequence ID" value="ESA24190.1"/>
    <property type="molecule type" value="Genomic_DNA"/>
</dbReference>
<dbReference type="AlphaFoldDB" id="U9UUX9"/>
<protein>
    <submittedName>
        <fullName evidence="1">Uncharacterized protein</fullName>
    </submittedName>
</protein>
<dbReference type="GO" id="GO:0015267">
    <property type="term" value="F:channel activity"/>
    <property type="evidence" value="ECO:0007669"/>
    <property type="project" value="InterPro"/>
</dbReference>
<proteinExistence type="predicted"/>
<dbReference type="InterPro" id="IPR050677">
    <property type="entry name" value="Actinoporin_PFT"/>
</dbReference>
<dbReference type="GO" id="GO:0046931">
    <property type="term" value="P:pore complex assembly"/>
    <property type="evidence" value="ECO:0007669"/>
    <property type="project" value="InterPro"/>
</dbReference>
<reference evidence="1" key="1">
    <citation type="submission" date="2013-07" db="EMBL/GenBank/DDBJ databases">
        <title>The genome of an arbuscular mycorrhizal fungus provides insights into the evolution of the oldest plant symbiosis.</title>
        <authorList>
            <consortium name="DOE Joint Genome Institute"/>
            <person name="Tisserant E."/>
            <person name="Malbreil M."/>
            <person name="Kuo A."/>
            <person name="Kohler A."/>
            <person name="Symeonidi A."/>
            <person name="Balestrini R."/>
            <person name="Charron P."/>
            <person name="Duensing N."/>
            <person name="Frei-dit-Frey N."/>
            <person name="Gianinazzi-Pearson V."/>
            <person name="Gilbert B."/>
            <person name="Handa Y."/>
            <person name="Hijri M."/>
            <person name="Kaul R."/>
            <person name="Kawaguchi M."/>
            <person name="Krajinski F."/>
            <person name="Lammers P."/>
            <person name="Lapierre D."/>
            <person name="Masclaux F.G."/>
            <person name="Murat C."/>
            <person name="Morin E."/>
            <person name="Ndikumana S."/>
            <person name="Pagni M."/>
            <person name="Petitpierre D."/>
            <person name="Requena N."/>
            <person name="Rosikiewicz P."/>
            <person name="Riley R."/>
            <person name="Saito K."/>
            <person name="San Clemente H."/>
            <person name="Shapiro H."/>
            <person name="van Tuinen D."/>
            <person name="Becard G."/>
            <person name="Bonfante P."/>
            <person name="Paszkowski U."/>
            <person name="Shachar-Hill Y."/>
            <person name="Young J.P."/>
            <person name="Sanders I.R."/>
            <person name="Henrissat B."/>
            <person name="Rensing S.A."/>
            <person name="Grigoriev I.V."/>
            <person name="Corradi N."/>
            <person name="Roux C."/>
            <person name="Martin F."/>
        </authorList>
    </citation>
    <scope>NUCLEOTIDE SEQUENCE</scope>
    <source>
        <strain evidence="1">DAOM 197198</strain>
    </source>
</reference>
<organism evidence="1">
    <name type="scientific">Rhizophagus irregularis (strain DAOM 181602 / DAOM 197198 / MUCL 43194)</name>
    <name type="common">Arbuscular mycorrhizal fungus</name>
    <name type="synonym">Glomus intraradices</name>
    <dbReference type="NCBI Taxonomy" id="747089"/>
    <lineage>
        <taxon>Eukaryota</taxon>
        <taxon>Fungi</taxon>
        <taxon>Fungi incertae sedis</taxon>
        <taxon>Mucoromycota</taxon>
        <taxon>Glomeromycotina</taxon>
        <taxon>Glomeromycetes</taxon>
        <taxon>Glomerales</taxon>
        <taxon>Glomeraceae</taxon>
        <taxon>Rhizophagus</taxon>
    </lineage>
</organism>
<dbReference type="Pfam" id="PF06369">
    <property type="entry name" value="Anemone_cytotox"/>
    <property type="match status" value="1"/>
</dbReference>
<dbReference type="InterPro" id="IPR009104">
    <property type="entry name" value="Anemon_actinoporin-like"/>
</dbReference>
<name>U9UUX9_RHIID</name>
<dbReference type="VEuPathDB" id="FungiDB:RhiirFUN_026658"/>
<dbReference type="GO" id="GO:0006812">
    <property type="term" value="P:monoatomic cation transport"/>
    <property type="evidence" value="ECO:0007669"/>
    <property type="project" value="InterPro"/>
</dbReference>
<dbReference type="eggNOG" id="ENOG502SFUI">
    <property type="taxonomic scope" value="Eukaryota"/>
</dbReference>
<dbReference type="SUPFAM" id="SSF63724">
    <property type="entry name" value="Cytolysin/lectin"/>
    <property type="match status" value="1"/>
</dbReference>
<dbReference type="HOGENOM" id="CLU_067215_0_0_1"/>
<dbReference type="Gene3D" id="2.60.270.20">
    <property type="entry name" value="Cytolysin/lectin"/>
    <property type="match status" value="1"/>
</dbReference>
<dbReference type="InterPro" id="IPR015926">
    <property type="entry name" value="Cytolysin/lectin"/>
</dbReference>
<dbReference type="GO" id="GO:0051715">
    <property type="term" value="P:cytolysis in another organism"/>
    <property type="evidence" value="ECO:0007669"/>
    <property type="project" value="InterPro"/>
</dbReference>
<dbReference type="PANTHER" id="PTHR40388:SF1">
    <property type="entry name" value="BRYOPORIN"/>
    <property type="match status" value="1"/>
</dbReference>
<dbReference type="PANTHER" id="PTHR40388">
    <property type="entry name" value="BRYOPORIN"/>
    <property type="match status" value="1"/>
</dbReference>
<sequence>MAVFQIARYFPKQLNQLLNQNNFLSQLVGDVARKTVITIKNHSKQIHDKHSVYFYSGTSDWGIPGPVSNCEGLVWGTRKTAGPVSTGTVGVFVYHIKDQNQSLAFMWSIPFDYNIYSNWWSIIVYDGFIEANDDLYRGMYYCSPNKGDSSGDSQTYQGNLNFAINKDEQVNVKLNVGDVVDVLEDITPLGNISQDATDMVTRVSYARIKAIILHQKGFRSH</sequence>
<gene>
    <name evidence="1" type="ORF">GLOINDRAFT_14668</name>
</gene>
<accession>U9UUX9</accession>